<evidence type="ECO:0000256" key="1">
    <source>
        <dbReference type="ARBA" id="ARBA00023172"/>
    </source>
</evidence>
<keyword evidence="3" id="KW-1185">Reference proteome</keyword>
<accession>A0A9Q0N1Y1</accession>
<dbReference type="OrthoDB" id="6723718at2759"/>
<reference evidence="2" key="1">
    <citation type="submission" date="2022-07" db="EMBL/GenBank/DDBJ databases">
        <authorList>
            <person name="Trinca V."/>
            <person name="Uliana J.V.C."/>
            <person name="Torres T.T."/>
            <person name="Ward R.J."/>
            <person name="Monesi N."/>
        </authorList>
    </citation>
    <scope>NUCLEOTIDE SEQUENCE</scope>
    <source>
        <strain evidence="2">HSMRA1968</strain>
        <tissue evidence="2">Whole embryos</tissue>
    </source>
</reference>
<proteinExistence type="predicted"/>
<dbReference type="InterPro" id="IPR013762">
    <property type="entry name" value="Integrase-like_cat_sf"/>
</dbReference>
<comment type="caution">
    <text evidence="2">The sequence shown here is derived from an EMBL/GenBank/DDBJ whole genome shotgun (WGS) entry which is preliminary data.</text>
</comment>
<gene>
    <name evidence="2" type="ORF">Bhyg_06446</name>
</gene>
<name>A0A9Q0N1Y1_9DIPT</name>
<sequence>MSIHRENVYGHSMRRSSASILANLGASMEGIMNAGGWSSMRTAQGYLGESLHYKNKTAEMITSTITTKSIISEPPGRLSSSIESTATIAS</sequence>
<dbReference type="EMBL" id="WJQU01000002">
    <property type="protein sequence ID" value="KAJ6641507.1"/>
    <property type="molecule type" value="Genomic_DNA"/>
</dbReference>
<organism evidence="2 3">
    <name type="scientific">Pseudolycoriella hygida</name>
    <dbReference type="NCBI Taxonomy" id="35572"/>
    <lineage>
        <taxon>Eukaryota</taxon>
        <taxon>Metazoa</taxon>
        <taxon>Ecdysozoa</taxon>
        <taxon>Arthropoda</taxon>
        <taxon>Hexapoda</taxon>
        <taxon>Insecta</taxon>
        <taxon>Pterygota</taxon>
        <taxon>Neoptera</taxon>
        <taxon>Endopterygota</taxon>
        <taxon>Diptera</taxon>
        <taxon>Nematocera</taxon>
        <taxon>Sciaroidea</taxon>
        <taxon>Sciaridae</taxon>
        <taxon>Pseudolycoriella</taxon>
    </lineage>
</organism>
<dbReference type="GO" id="GO:0003677">
    <property type="term" value="F:DNA binding"/>
    <property type="evidence" value="ECO:0007669"/>
    <property type="project" value="InterPro"/>
</dbReference>
<dbReference type="InterPro" id="IPR011010">
    <property type="entry name" value="DNA_brk_join_enz"/>
</dbReference>
<dbReference type="GO" id="GO:0015074">
    <property type="term" value="P:DNA integration"/>
    <property type="evidence" value="ECO:0007669"/>
    <property type="project" value="InterPro"/>
</dbReference>
<evidence type="ECO:0000313" key="3">
    <source>
        <dbReference type="Proteomes" id="UP001151699"/>
    </source>
</evidence>
<keyword evidence="1" id="KW-0233">DNA recombination</keyword>
<protein>
    <recommendedName>
        <fullName evidence="4">Tyr recombinase domain-containing protein</fullName>
    </recommendedName>
</protein>
<dbReference type="Gene3D" id="1.10.443.10">
    <property type="entry name" value="Intergrase catalytic core"/>
    <property type="match status" value="1"/>
</dbReference>
<dbReference type="SUPFAM" id="SSF56349">
    <property type="entry name" value="DNA breaking-rejoining enzymes"/>
    <property type="match status" value="1"/>
</dbReference>
<dbReference type="Proteomes" id="UP001151699">
    <property type="component" value="Chromosome B"/>
</dbReference>
<evidence type="ECO:0008006" key="4">
    <source>
        <dbReference type="Google" id="ProtNLM"/>
    </source>
</evidence>
<dbReference type="GO" id="GO:0006310">
    <property type="term" value="P:DNA recombination"/>
    <property type="evidence" value="ECO:0007669"/>
    <property type="project" value="UniProtKB-KW"/>
</dbReference>
<evidence type="ECO:0000313" key="2">
    <source>
        <dbReference type="EMBL" id="KAJ6641507.1"/>
    </source>
</evidence>
<dbReference type="AlphaFoldDB" id="A0A9Q0N1Y1"/>